<dbReference type="Pfam" id="PF07441">
    <property type="entry name" value="BofA"/>
    <property type="match status" value="1"/>
</dbReference>
<dbReference type="AlphaFoldDB" id="A0A1T4MGK0"/>
<gene>
    <name evidence="2" type="ORF">SAMN02745885_00566</name>
</gene>
<accession>A0A1T4MGK0</accession>
<feature type="transmembrane region" description="Helical" evidence="1">
    <location>
        <begin position="30"/>
        <end position="50"/>
    </location>
</feature>
<evidence type="ECO:0000256" key="1">
    <source>
        <dbReference type="SAM" id="Phobius"/>
    </source>
</evidence>
<dbReference type="Proteomes" id="UP000189933">
    <property type="component" value="Unassembled WGS sequence"/>
</dbReference>
<keyword evidence="1" id="KW-1133">Transmembrane helix</keyword>
<dbReference type="OrthoDB" id="2692225at2"/>
<keyword evidence="3" id="KW-1185">Reference proteome</keyword>
<reference evidence="3" key="1">
    <citation type="submission" date="2017-02" db="EMBL/GenBank/DDBJ databases">
        <authorList>
            <person name="Varghese N."/>
            <person name="Submissions S."/>
        </authorList>
    </citation>
    <scope>NUCLEOTIDE SEQUENCE [LARGE SCALE GENOMIC DNA]</scope>
    <source>
        <strain evidence="3">DSM 16521</strain>
    </source>
</reference>
<name>A0A1T4MGK0_9FIRM</name>
<dbReference type="RefSeq" id="WP_078664700.1">
    <property type="nucleotide sequence ID" value="NZ_FUXM01000004.1"/>
</dbReference>
<feature type="transmembrane region" description="Helical" evidence="1">
    <location>
        <begin position="62"/>
        <end position="82"/>
    </location>
</feature>
<proteinExistence type="predicted"/>
<dbReference type="EMBL" id="FUXM01000004">
    <property type="protein sequence ID" value="SJZ65986.1"/>
    <property type="molecule type" value="Genomic_DNA"/>
</dbReference>
<organism evidence="2 3">
    <name type="scientific">Carboxydocella sporoproducens DSM 16521</name>
    <dbReference type="NCBI Taxonomy" id="1121270"/>
    <lineage>
        <taxon>Bacteria</taxon>
        <taxon>Bacillati</taxon>
        <taxon>Bacillota</taxon>
        <taxon>Clostridia</taxon>
        <taxon>Eubacteriales</taxon>
        <taxon>Clostridiales Family XVI. Incertae Sedis</taxon>
        <taxon>Carboxydocella</taxon>
    </lineage>
</organism>
<evidence type="ECO:0000313" key="3">
    <source>
        <dbReference type="Proteomes" id="UP000189933"/>
    </source>
</evidence>
<protein>
    <submittedName>
        <fullName evidence="2">Inhibitor of the pro-sigma K processing machinery</fullName>
    </submittedName>
</protein>
<evidence type="ECO:0000313" key="2">
    <source>
        <dbReference type="EMBL" id="SJZ65986.1"/>
    </source>
</evidence>
<keyword evidence="1" id="KW-0472">Membrane</keyword>
<dbReference type="InterPro" id="IPR010001">
    <property type="entry name" value="BofA"/>
</dbReference>
<keyword evidence="1" id="KW-0812">Transmembrane</keyword>
<feature type="transmembrane region" description="Helical" evidence="1">
    <location>
        <begin position="6"/>
        <end position="23"/>
    </location>
</feature>
<sequence length="86" mass="9439">MVLSYLVAAAVLLLLLYAVGLYLTRPLKILWWLVTRLALGAATLLLVNWLTGWLGFSYPFNWASTALVGFLGIPGFVLLTALKIAM</sequence>